<dbReference type="PANTHER" id="PTHR12483:SF27">
    <property type="entry name" value="COPPER TRANSPORT PROTEIN CTR1"/>
    <property type="match status" value="1"/>
</dbReference>
<dbReference type="PANTHER" id="PTHR12483">
    <property type="entry name" value="SOLUTE CARRIER FAMILY 31 COPPER TRANSPORTERS"/>
    <property type="match status" value="1"/>
</dbReference>
<keyword evidence="5" id="KW-0186">Copper</keyword>
<evidence type="ECO:0000256" key="1">
    <source>
        <dbReference type="ARBA" id="ARBA00004141"/>
    </source>
</evidence>
<comment type="similarity">
    <text evidence="5">Belongs to the copper transporter (Ctr) (TC 1.A.56) family. SLC31A subfamily.</text>
</comment>
<keyword evidence="2 5" id="KW-0812">Transmembrane</keyword>
<dbReference type="InterPro" id="IPR007274">
    <property type="entry name" value="Cop_transporter"/>
</dbReference>
<evidence type="ECO:0000313" key="6">
    <source>
        <dbReference type="EMBL" id="EMD35365.1"/>
    </source>
</evidence>
<evidence type="ECO:0000256" key="4">
    <source>
        <dbReference type="ARBA" id="ARBA00023136"/>
    </source>
</evidence>
<keyword evidence="5" id="KW-0187">Copper transport</keyword>
<sequence length="167" mass="18329">MGAMKMYLHFTGGNNLFFDSWLPSSPGAIAGACIALAALSIFERWVSAMRAIMEAHWQRRMFTVMSEKAKTNICHDVEIDSADQFKKATDTSLISLRNPSTRIIPPFIPGNDIPRGVMCAFQAFLAYALMLAVMSFQAAFVISIILGLGVGEAMFGRFCAGHAHHTH</sequence>
<evidence type="ECO:0000256" key="2">
    <source>
        <dbReference type="ARBA" id="ARBA00022692"/>
    </source>
</evidence>
<keyword evidence="5" id="KW-0813">Transport</keyword>
<dbReference type="Proteomes" id="UP000016930">
    <property type="component" value="Unassembled WGS sequence"/>
</dbReference>
<comment type="subcellular location">
    <subcellularLocation>
        <location evidence="1 5">Membrane</location>
        <topology evidence="1 5">Multi-pass membrane protein</topology>
    </subcellularLocation>
</comment>
<feature type="transmembrane region" description="Helical" evidence="5">
    <location>
        <begin position="124"/>
        <end position="148"/>
    </location>
</feature>
<keyword evidence="7" id="KW-1185">Reference proteome</keyword>
<organism evidence="6 7">
    <name type="scientific">Ceriporiopsis subvermispora (strain B)</name>
    <name type="common">White-rot fungus</name>
    <name type="synonym">Gelatoporia subvermispora</name>
    <dbReference type="NCBI Taxonomy" id="914234"/>
    <lineage>
        <taxon>Eukaryota</taxon>
        <taxon>Fungi</taxon>
        <taxon>Dikarya</taxon>
        <taxon>Basidiomycota</taxon>
        <taxon>Agaricomycotina</taxon>
        <taxon>Agaricomycetes</taxon>
        <taxon>Polyporales</taxon>
        <taxon>Gelatoporiaceae</taxon>
        <taxon>Gelatoporia</taxon>
    </lineage>
</organism>
<dbReference type="PROSITE" id="PS51257">
    <property type="entry name" value="PROKAR_LIPOPROTEIN"/>
    <property type="match status" value="1"/>
</dbReference>
<evidence type="ECO:0000256" key="3">
    <source>
        <dbReference type="ARBA" id="ARBA00022989"/>
    </source>
</evidence>
<dbReference type="Pfam" id="PF04145">
    <property type="entry name" value="Ctr"/>
    <property type="match status" value="1"/>
</dbReference>
<gene>
    <name evidence="6" type="ORF">CERSUDRAFT_157084</name>
</gene>
<protein>
    <recommendedName>
        <fullName evidence="5">Copper transport protein</fullName>
    </recommendedName>
</protein>
<evidence type="ECO:0000256" key="5">
    <source>
        <dbReference type="RuleBase" id="RU367022"/>
    </source>
</evidence>
<proteinExistence type="inferred from homology"/>
<keyword evidence="4 5" id="KW-0472">Membrane</keyword>
<name>M2QTI7_CERS8</name>
<dbReference type="EMBL" id="KB445800">
    <property type="protein sequence ID" value="EMD35365.1"/>
    <property type="molecule type" value="Genomic_DNA"/>
</dbReference>
<reference evidence="6 7" key="1">
    <citation type="journal article" date="2012" name="Proc. Natl. Acad. Sci. U.S.A.">
        <title>Comparative genomics of Ceriporiopsis subvermispora and Phanerochaete chrysosporium provide insight into selective ligninolysis.</title>
        <authorList>
            <person name="Fernandez-Fueyo E."/>
            <person name="Ruiz-Duenas F.J."/>
            <person name="Ferreira P."/>
            <person name="Floudas D."/>
            <person name="Hibbett D.S."/>
            <person name="Canessa P."/>
            <person name="Larrondo L.F."/>
            <person name="James T.Y."/>
            <person name="Seelenfreund D."/>
            <person name="Lobos S."/>
            <person name="Polanco R."/>
            <person name="Tello M."/>
            <person name="Honda Y."/>
            <person name="Watanabe T."/>
            <person name="Watanabe T."/>
            <person name="Ryu J.S."/>
            <person name="Kubicek C.P."/>
            <person name="Schmoll M."/>
            <person name="Gaskell J."/>
            <person name="Hammel K.E."/>
            <person name="St John F.J."/>
            <person name="Vanden Wymelenberg A."/>
            <person name="Sabat G."/>
            <person name="Splinter BonDurant S."/>
            <person name="Syed K."/>
            <person name="Yadav J.S."/>
            <person name="Doddapaneni H."/>
            <person name="Subramanian V."/>
            <person name="Lavin J.L."/>
            <person name="Oguiza J.A."/>
            <person name="Perez G."/>
            <person name="Pisabarro A.G."/>
            <person name="Ramirez L."/>
            <person name="Santoyo F."/>
            <person name="Master E."/>
            <person name="Coutinho P.M."/>
            <person name="Henrissat B."/>
            <person name="Lombard V."/>
            <person name="Magnuson J.K."/>
            <person name="Kuees U."/>
            <person name="Hori C."/>
            <person name="Igarashi K."/>
            <person name="Samejima M."/>
            <person name="Held B.W."/>
            <person name="Barry K.W."/>
            <person name="LaButti K.M."/>
            <person name="Lapidus A."/>
            <person name="Lindquist E.A."/>
            <person name="Lucas S.M."/>
            <person name="Riley R."/>
            <person name="Salamov A.A."/>
            <person name="Hoffmeister D."/>
            <person name="Schwenk D."/>
            <person name="Hadar Y."/>
            <person name="Yarden O."/>
            <person name="de Vries R.P."/>
            <person name="Wiebenga A."/>
            <person name="Stenlid J."/>
            <person name="Eastwood D."/>
            <person name="Grigoriev I.V."/>
            <person name="Berka R.M."/>
            <person name="Blanchette R.A."/>
            <person name="Kersten P."/>
            <person name="Martinez A.T."/>
            <person name="Vicuna R."/>
            <person name="Cullen D."/>
        </authorList>
    </citation>
    <scope>NUCLEOTIDE SEQUENCE [LARGE SCALE GENOMIC DNA]</scope>
    <source>
        <strain evidence="6 7">B</strain>
    </source>
</reference>
<feature type="transmembrane region" description="Helical" evidence="5">
    <location>
        <begin position="20"/>
        <end position="42"/>
    </location>
</feature>
<keyword evidence="5" id="KW-0406">Ion transport</keyword>
<evidence type="ECO:0000313" key="7">
    <source>
        <dbReference type="Proteomes" id="UP000016930"/>
    </source>
</evidence>
<keyword evidence="3 5" id="KW-1133">Transmembrane helix</keyword>
<dbReference type="OrthoDB" id="73901at2759"/>
<dbReference type="HOGENOM" id="CLU_090404_0_1_1"/>
<accession>M2QTI7</accession>
<dbReference type="AlphaFoldDB" id="M2QTI7"/>
<dbReference type="GO" id="GO:0005886">
    <property type="term" value="C:plasma membrane"/>
    <property type="evidence" value="ECO:0007669"/>
    <property type="project" value="TreeGrafter"/>
</dbReference>
<dbReference type="GO" id="GO:0005375">
    <property type="term" value="F:copper ion transmembrane transporter activity"/>
    <property type="evidence" value="ECO:0007669"/>
    <property type="project" value="UniProtKB-UniRule"/>
</dbReference>